<dbReference type="AlphaFoldDB" id="A0A9N9XXI0"/>
<dbReference type="OrthoDB" id="10335764at2759"/>
<proteinExistence type="predicted"/>
<evidence type="ECO:0000313" key="2">
    <source>
        <dbReference type="Proteomes" id="UP000754883"/>
    </source>
</evidence>
<evidence type="ECO:0000313" key="1">
    <source>
        <dbReference type="EMBL" id="CAG9983244.1"/>
    </source>
</evidence>
<sequence>MHPRRLANEHALQHLLRDPEILRVTDKVGPEFRLPRRSKGHIVSDDGMLVAFHLDRGEGLVRLLRLGRRIVKLNIVQLCPPDDGFLRFSPQGLPPVHIVEVLLDDDVAAPRRVWFVLLSHEGCLRGFGTDGIRRAIDESQKIAGVKVSESDSLVIHRHGTAQTLHQLPLKLKTQVPPVGPDVEEHGRVFCAADLLERMQLLRLWQTGQATPDGTANANSAAEPAIRMSDGDVLSDVTDAG</sequence>
<dbReference type="Proteomes" id="UP000754883">
    <property type="component" value="Unassembled WGS sequence"/>
</dbReference>
<organism evidence="1 2">
    <name type="scientific">Clonostachys byssicola</name>
    <dbReference type="NCBI Taxonomy" id="160290"/>
    <lineage>
        <taxon>Eukaryota</taxon>
        <taxon>Fungi</taxon>
        <taxon>Dikarya</taxon>
        <taxon>Ascomycota</taxon>
        <taxon>Pezizomycotina</taxon>
        <taxon>Sordariomycetes</taxon>
        <taxon>Hypocreomycetidae</taxon>
        <taxon>Hypocreales</taxon>
        <taxon>Bionectriaceae</taxon>
        <taxon>Clonostachys</taxon>
    </lineage>
</organism>
<comment type="caution">
    <text evidence="1">The sequence shown here is derived from an EMBL/GenBank/DDBJ whole genome shotgun (WGS) entry which is preliminary data.</text>
</comment>
<protein>
    <submittedName>
        <fullName evidence="1">Uncharacterized protein</fullName>
    </submittedName>
</protein>
<reference evidence="1" key="1">
    <citation type="submission" date="2021-10" db="EMBL/GenBank/DDBJ databases">
        <authorList>
            <person name="Piombo E."/>
        </authorList>
    </citation>
    <scope>NUCLEOTIDE SEQUENCE</scope>
</reference>
<name>A0A9N9XXI0_9HYPO</name>
<gene>
    <name evidence="1" type="ORF">CBYS24578_00010251</name>
</gene>
<keyword evidence="2" id="KW-1185">Reference proteome</keyword>
<dbReference type="EMBL" id="CABFNO020001361">
    <property type="protein sequence ID" value="CAG9983244.1"/>
    <property type="molecule type" value="Genomic_DNA"/>
</dbReference>
<accession>A0A9N9XXI0</accession>